<reference evidence="1 2" key="1">
    <citation type="submission" date="2017-01" db="EMBL/GenBank/DDBJ databases">
        <authorList>
            <person name="Mah S.A."/>
            <person name="Swanson W.J."/>
            <person name="Moy G.W."/>
            <person name="Vacquier V.D."/>
        </authorList>
    </citation>
    <scope>NUCLEOTIDE SEQUENCE [LARGE SCALE GENOMIC DNA]</scope>
    <source>
        <strain evidence="1 2">GSMNP</strain>
    </source>
</reference>
<dbReference type="AlphaFoldDB" id="A0A1R1XPU5"/>
<keyword evidence="2" id="KW-1185">Reference proteome</keyword>
<evidence type="ECO:0000313" key="2">
    <source>
        <dbReference type="Proteomes" id="UP000187283"/>
    </source>
</evidence>
<organism evidence="1 2">
    <name type="scientific">Smittium culicis</name>
    <dbReference type="NCBI Taxonomy" id="133412"/>
    <lineage>
        <taxon>Eukaryota</taxon>
        <taxon>Fungi</taxon>
        <taxon>Fungi incertae sedis</taxon>
        <taxon>Zoopagomycota</taxon>
        <taxon>Kickxellomycotina</taxon>
        <taxon>Harpellomycetes</taxon>
        <taxon>Harpellales</taxon>
        <taxon>Legeriomycetaceae</taxon>
        <taxon>Smittium</taxon>
    </lineage>
</organism>
<gene>
    <name evidence="1" type="ORF">AYI70_g6461</name>
</gene>
<dbReference type="EMBL" id="LSSN01002274">
    <property type="protein sequence ID" value="OMJ16650.1"/>
    <property type="molecule type" value="Genomic_DNA"/>
</dbReference>
<evidence type="ECO:0000313" key="1">
    <source>
        <dbReference type="EMBL" id="OMJ16650.1"/>
    </source>
</evidence>
<name>A0A1R1XPU5_9FUNG</name>
<comment type="caution">
    <text evidence="1">The sequence shown here is derived from an EMBL/GenBank/DDBJ whole genome shotgun (WGS) entry which is preliminary data.</text>
</comment>
<accession>A0A1R1XPU5</accession>
<sequence length="28" mass="2939">MDTPASKKFTLKLGTGFQHAKVSNSTGS</sequence>
<feature type="non-terminal residue" evidence="1">
    <location>
        <position position="28"/>
    </location>
</feature>
<proteinExistence type="predicted"/>
<dbReference type="Proteomes" id="UP000187283">
    <property type="component" value="Unassembled WGS sequence"/>
</dbReference>
<protein>
    <submittedName>
        <fullName evidence="1">Uncharacterized protein</fullName>
    </submittedName>
</protein>